<proteinExistence type="predicted"/>
<dbReference type="EMBL" id="JARBJD010000167">
    <property type="protein sequence ID" value="KAK2948877.1"/>
    <property type="molecule type" value="Genomic_DNA"/>
</dbReference>
<evidence type="ECO:0000256" key="7">
    <source>
        <dbReference type="ARBA" id="ARBA00023237"/>
    </source>
</evidence>
<comment type="subcellular location">
    <subcellularLocation>
        <location evidence="1">Cell envelope</location>
    </subcellularLocation>
    <subcellularLocation>
        <location evidence="2">Cell outer membrane</location>
    </subcellularLocation>
    <subcellularLocation>
        <location evidence="3">Secreted</location>
    </subcellularLocation>
</comment>
<dbReference type="InterPro" id="IPR003368">
    <property type="entry name" value="POMP_repeat"/>
</dbReference>
<accession>A0ABQ9X8I8</accession>
<evidence type="ECO:0000256" key="1">
    <source>
        <dbReference type="ARBA" id="ARBA00004196"/>
    </source>
</evidence>
<dbReference type="Gene3D" id="2.160.20.10">
    <property type="entry name" value="Single-stranded right-handed beta-helix, Pectin lyase-like"/>
    <property type="match status" value="1"/>
</dbReference>
<evidence type="ECO:0000256" key="4">
    <source>
        <dbReference type="ARBA" id="ARBA00022525"/>
    </source>
</evidence>
<keyword evidence="5" id="KW-0732">Signal</keyword>
<keyword evidence="6" id="KW-0472">Membrane</keyword>
<comment type="caution">
    <text evidence="8">The sequence shown here is derived from an EMBL/GenBank/DDBJ whole genome shotgun (WGS) entry which is preliminary data.</text>
</comment>
<evidence type="ECO:0000256" key="5">
    <source>
        <dbReference type="ARBA" id="ARBA00022729"/>
    </source>
</evidence>
<evidence type="ECO:0000256" key="3">
    <source>
        <dbReference type="ARBA" id="ARBA00004613"/>
    </source>
</evidence>
<evidence type="ECO:0000313" key="8">
    <source>
        <dbReference type="EMBL" id="KAK2948877.1"/>
    </source>
</evidence>
<keyword evidence="7" id="KW-0998">Cell outer membrane</keyword>
<evidence type="ECO:0000256" key="6">
    <source>
        <dbReference type="ARBA" id="ARBA00023136"/>
    </source>
</evidence>
<gene>
    <name evidence="8" type="ORF">BLNAU_16220</name>
</gene>
<dbReference type="InterPro" id="IPR012334">
    <property type="entry name" value="Pectin_lyas_fold"/>
</dbReference>
<organism evidence="8 9">
    <name type="scientific">Blattamonas nauphoetae</name>
    <dbReference type="NCBI Taxonomy" id="2049346"/>
    <lineage>
        <taxon>Eukaryota</taxon>
        <taxon>Metamonada</taxon>
        <taxon>Preaxostyla</taxon>
        <taxon>Oxymonadida</taxon>
        <taxon>Blattamonas</taxon>
    </lineage>
</organism>
<keyword evidence="9" id="KW-1185">Reference proteome</keyword>
<dbReference type="Pfam" id="PF02415">
    <property type="entry name" value="Chlam_PMP"/>
    <property type="match status" value="1"/>
</dbReference>
<name>A0ABQ9X8I8_9EUKA</name>
<dbReference type="Proteomes" id="UP001281761">
    <property type="component" value="Unassembled WGS sequence"/>
</dbReference>
<reference evidence="8 9" key="1">
    <citation type="journal article" date="2022" name="bioRxiv">
        <title>Genomics of Preaxostyla Flagellates Illuminates Evolutionary Transitions and the Path Towards Mitochondrial Loss.</title>
        <authorList>
            <person name="Novak L.V.F."/>
            <person name="Treitli S.C."/>
            <person name="Pyrih J."/>
            <person name="Halakuc P."/>
            <person name="Pipaliya S.V."/>
            <person name="Vacek V."/>
            <person name="Brzon O."/>
            <person name="Soukal P."/>
            <person name="Eme L."/>
            <person name="Dacks J.B."/>
            <person name="Karnkowska A."/>
            <person name="Elias M."/>
            <person name="Hampl V."/>
        </authorList>
    </citation>
    <scope>NUCLEOTIDE SEQUENCE [LARGE SCALE GENOMIC DNA]</scope>
    <source>
        <strain evidence="8">NAU3</strain>
        <tissue evidence="8">Gut</tissue>
    </source>
</reference>
<sequence length="325" mass="35083">MHSSEGVVFQQVHHLYTVLTCPLVELHNGGAALRTNTFENGSRFACSLFDFKNGSQDEYRKVMEVQDSIFSGITMTAATPLLACGHIRRIEDLNNTYEMIKFAISPSTQSNLGSALSATPLRSVMTGANITECDGPLNGGIFFFLQCAEATFTDVTVIQCTNVVSGLVFTPDEVTHISVIKSTFWSCTTTRDTPHGSALFINHSATLSVSLATFTNNTASNCGGAIYVSARCQWVNITSSSFLNNQAPYGGAIGVGGKPTAAEGGWVIQQCQFANVGRSGTDVYFDDMSALGLTERAFAGCVSRSKSPRVFDFKSRTGYDWTNRQ</sequence>
<dbReference type="NCBIfam" id="TIGR01376">
    <property type="entry name" value="POMP_repeat"/>
    <property type="match status" value="1"/>
</dbReference>
<dbReference type="SUPFAM" id="SSF51126">
    <property type="entry name" value="Pectin lyase-like"/>
    <property type="match status" value="1"/>
</dbReference>
<keyword evidence="4" id="KW-0964">Secreted</keyword>
<evidence type="ECO:0000256" key="2">
    <source>
        <dbReference type="ARBA" id="ARBA00004442"/>
    </source>
</evidence>
<protein>
    <recommendedName>
        <fullName evidence="10">Right handed beta helix domain-containing protein</fullName>
    </recommendedName>
</protein>
<evidence type="ECO:0000313" key="9">
    <source>
        <dbReference type="Proteomes" id="UP001281761"/>
    </source>
</evidence>
<evidence type="ECO:0008006" key="10">
    <source>
        <dbReference type="Google" id="ProtNLM"/>
    </source>
</evidence>
<dbReference type="InterPro" id="IPR011050">
    <property type="entry name" value="Pectin_lyase_fold/virulence"/>
</dbReference>